<dbReference type="PANTHER" id="PTHR24292:SF54">
    <property type="entry name" value="CYP9F3-RELATED"/>
    <property type="match status" value="1"/>
</dbReference>
<comment type="similarity">
    <text evidence="4 14">Belongs to the cytochrome P450 family.</text>
</comment>
<proteinExistence type="inferred from homology"/>
<keyword evidence="9 14" id="KW-0560">Oxidoreductase</keyword>
<evidence type="ECO:0000256" key="14">
    <source>
        <dbReference type="RuleBase" id="RU000461"/>
    </source>
</evidence>
<evidence type="ECO:0000256" key="1">
    <source>
        <dbReference type="ARBA" id="ARBA00001971"/>
    </source>
</evidence>
<feature type="binding site" description="axial binding residue" evidence="13">
    <location>
        <position position="464"/>
    </location>
    <ligand>
        <name>heme</name>
        <dbReference type="ChEBI" id="CHEBI:30413"/>
    </ligand>
    <ligandPart>
        <name>Fe</name>
        <dbReference type="ChEBI" id="CHEBI:18248"/>
    </ligandPart>
</feature>
<dbReference type="InterPro" id="IPR002401">
    <property type="entry name" value="Cyt_P450_E_grp-I"/>
</dbReference>
<dbReference type="EMBL" id="JABFTP020000062">
    <property type="protein sequence ID" value="KAL3273893.1"/>
    <property type="molecule type" value="Genomic_DNA"/>
</dbReference>
<evidence type="ECO:0000256" key="6">
    <source>
        <dbReference type="ARBA" id="ARBA00022723"/>
    </source>
</evidence>
<comment type="cofactor">
    <cofactor evidence="1 13">
        <name>heme</name>
        <dbReference type="ChEBI" id="CHEBI:30413"/>
    </cofactor>
</comment>
<accession>A0ABD2N5J5</accession>
<evidence type="ECO:0000313" key="16">
    <source>
        <dbReference type="Proteomes" id="UP001516400"/>
    </source>
</evidence>
<evidence type="ECO:0008006" key="17">
    <source>
        <dbReference type="Google" id="ProtNLM"/>
    </source>
</evidence>
<evidence type="ECO:0000256" key="7">
    <source>
        <dbReference type="ARBA" id="ARBA00022824"/>
    </source>
</evidence>
<reference evidence="15 16" key="1">
    <citation type="journal article" date="2021" name="BMC Biol.">
        <title>Horizontally acquired antibacterial genes associated with adaptive radiation of ladybird beetles.</title>
        <authorList>
            <person name="Li H.S."/>
            <person name="Tang X.F."/>
            <person name="Huang Y.H."/>
            <person name="Xu Z.Y."/>
            <person name="Chen M.L."/>
            <person name="Du X.Y."/>
            <person name="Qiu B.Y."/>
            <person name="Chen P.T."/>
            <person name="Zhang W."/>
            <person name="Slipinski A."/>
            <person name="Escalona H.E."/>
            <person name="Waterhouse R.M."/>
            <person name="Zwick A."/>
            <person name="Pang H."/>
        </authorList>
    </citation>
    <scope>NUCLEOTIDE SEQUENCE [LARGE SCALE GENOMIC DNA]</scope>
    <source>
        <strain evidence="15">SYSU2018</strain>
    </source>
</reference>
<dbReference type="GO" id="GO:0004497">
    <property type="term" value="F:monooxygenase activity"/>
    <property type="evidence" value="ECO:0007669"/>
    <property type="project" value="UniProtKB-KW"/>
</dbReference>
<keyword evidence="7" id="KW-0256">Endoplasmic reticulum</keyword>
<keyword evidence="16" id="KW-1185">Reference proteome</keyword>
<evidence type="ECO:0000256" key="3">
    <source>
        <dbReference type="ARBA" id="ARBA00004406"/>
    </source>
</evidence>
<dbReference type="PRINTS" id="PR00463">
    <property type="entry name" value="EP450I"/>
</dbReference>
<dbReference type="AlphaFoldDB" id="A0ABD2N5J5"/>
<dbReference type="InterPro" id="IPR050476">
    <property type="entry name" value="Insect_CytP450_Detox"/>
</dbReference>
<dbReference type="InterPro" id="IPR036396">
    <property type="entry name" value="Cyt_P450_sf"/>
</dbReference>
<keyword evidence="12" id="KW-0472">Membrane</keyword>
<evidence type="ECO:0000256" key="8">
    <source>
        <dbReference type="ARBA" id="ARBA00022848"/>
    </source>
</evidence>
<dbReference type="PROSITE" id="PS00086">
    <property type="entry name" value="CYTOCHROME_P450"/>
    <property type="match status" value="1"/>
</dbReference>
<dbReference type="PRINTS" id="PR00385">
    <property type="entry name" value="P450"/>
</dbReference>
<dbReference type="Proteomes" id="UP001516400">
    <property type="component" value="Unassembled WGS sequence"/>
</dbReference>
<dbReference type="CDD" id="cd11056">
    <property type="entry name" value="CYP6-like"/>
    <property type="match status" value="1"/>
</dbReference>
<dbReference type="SUPFAM" id="SSF48264">
    <property type="entry name" value="Cytochrome P450"/>
    <property type="match status" value="1"/>
</dbReference>
<evidence type="ECO:0000256" key="13">
    <source>
        <dbReference type="PIRSR" id="PIRSR602401-1"/>
    </source>
</evidence>
<dbReference type="InterPro" id="IPR001128">
    <property type="entry name" value="Cyt_P450"/>
</dbReference>
<evidence type="ECO:0000256" key="4">
    <source>
        <dbReference type="ARBA" id="ARBA00010617"/>
    </source>
</evidence>
<organism evidence="15 16">
    <name type="scientific">Cryptolaemus montrouzieri</name>
    <dbReference type="NCBI Taxonomy" id="559131"/>
    <lineage>
        <taxon>Eukaryota</taxon>
        <taxon>Metazoa</taxon>
        <taxon>Ecdysozoa</taxon>
        <taxon>Arthropoda</taxon>
        <taxon>Hexapoda</taxon>
        <taxon>Insecta</taxon>
        <taxon>Pterygota</taxon>
        <taxon>Neoptera</taxon>
        <taxon>Endopterygota</taxon>
        <taxon>Coleoptera</taxon>
        <taxon>Polyphaga</taxon>
        <taxon>Cucujiformia</taxon>
        <taxon>Coccinelloidea</taxon>
        <taxon>Coccinellidae</taxon>
        <taxon>Scymninae</taxon>
        <taxon>Scymnini</taxon>
        <taxon>Cryptolaemus</taxon>
    </lineage>
</organism>
<keyword evidence="5 13" id="KW-0349">Heme</keyword>
<keyword evidence="6 13" id="KW-0479">Metal-binding</keyword>
<dbReference type="InterPro" id="IPR017972">
    <property type="entry name" value="Cyt_P450_CS"/>
</dbReference>
<dbReference type="GO" id="GO:0005789">
    <property type="term" value="C:endoplasmic reticulum membrane"/>
    <property type="evidence" value="ECO:0007669"/>
    <property type="project" value="UniProtKB-SubCell"/>
</dbReference>
<keyword evidence="11 14" id="KW-0503">Monooxygenase</keyword>
<keyword evidence="8" id="KW-0492">Microsome</keyword>
<evidence type="ECO:0000256" key="12">
    <source>
        <dbReference type="ARBA" id="ARBA00023136"/>
    </source>
</evidence>
<comment type="caution">
    <text evidence="15">The sequence shown here is derived from an EMBL/GenBank/DDBJ whole genome shotgun (WGS) entry which is preliminary data.</text>
</comment>
<dbReference type="PANTHER" id="PTHR24292">
    <property type="entry name" value="CYTOCHROME P450"/>
    <property type="match status" value="1"/>
</dbReference>
<name>A0ABD2N5J5_9CUCU</name>
<evidence type="ECO:0000256" key="9">
    <source>
        <dbReference type="ARBA" id="ARBA00023002"/>
    </source>
</evidence>
<evidence type="ECO:0000256" key="5">
    <source>
        <dbReference type="ARBA" id="ARBA00022617"/>
    </source>
</evidence>
<keyword evidence="10 13" id="KW-0408">Iron</keyword>
<sequence>MIAVILLLGAIALIYYAIIKPFRYWANKNVQTGDIWPLIKVNIEGLLGTTSVFEMTRKFYNNIQGGRYVGIYQFNTPVLLLKSPDIIKQLCVRDADYFLDHGILFVGDTTDLWTKNILMLKGQHWKNVRGALSPCYTSSKMKSMFNLMCKTAEQHAEYFAKQGGEIIEVELKDALTRFTNDIIANTAFGIEVDSLVDRKNEFYVMLRKSTNFADPWMKFAISLYQFYPNVAKLFKVKIFPEKVDHFFLNLVKDTIKFREEQKIKRSDMIGLLIEAKHGQQKEIQTEEASVGEAKEQQKNENNFELTDFDIASQVFIFFFSGFESVSSSMCFTAHELASNPDVQRRLIEEIDENRTASGTPTYEAICNMTYLDMVVKEIMRKYPIIIATDRVVTKPYTIEPKLPGEKPVHLEPGENVLIPIMAIHYDPKNFENPDKFDPERFSPENKKDMDPYSYIPFGVGPRNCIGYRFAILEIKVIIFYLLSYFEIVPVEKTNIPVKLCKEDLNLASENGFPLGLRRRIL</sequence>
<evidence type="ECO:0000313" key="15">
    <source>
        <dbReference type="EMBL" id="KAL3273893.1"/>
    </source>
</evidence>
<dbReference type="Gene3D" id="1.10.630.10">
    <property type="entry name" value="Cytochrome P450"/>
    <property type="match status" value="1"/>
</dbReference>
<evidence type="ECO:0000256" key="2">
    <source>
        <dbReference type="ARBA" id="ARBA00004174"/>
    </source>
</evidence>
<comment type="subcellular location">
    <subcellularLocation>
        <location evidence="3">Endoplasmic reticulum membrane</location>
        <topology evidence="3">Peripheral membrane protein</topology>
    </subcellularLocation>
    <subcellularLocation>
        <location evidence="2">Microsome membrane</location>
        <topology evidence="2">Peripheral membrane protein</topology>
    </subcellularLocation>
</comment>
<gene>
    <name evidence="15" type="ORF">HHI36_015317</name>
</gene>
<dbReference type="Pfam" id="PF00067">
    <property type="entry name" value="p450"/>
    <property type="match status" value="1"/>
</dbReference>
<dbReference type="FunFam" id="1.10.630.10:FF:000042">
    <property type="entry name" value="Cytochrome P450"/>
    <property type="match status" value="1"/>
</dbReference>
<evidence type="ECO:0000256" key="11">
    <source>
        <dbReference type="ARBA" id="ARBA00023033"/>
    </source>
</evidence>
<evidence type="ECO:0000256" key="10">
    <source>
        <dbReference type="ARBA" id="ARBA00023004"/>
    </source>
</evidence>
<dbReference type="GO" id="GO:0046872">
    <property type="term" value="F:metal ion binding"/>
    <property type="evidence" value="ECO:0007669"/>
    <property type="project" value="UniProtKB-KW"/>
</dbReference>
<protein>
    <recommendedName>
        <fullName evidence="17">Cytochrome P450</fullName>
    </recommendedName>
</protein>